<evidence type="ECO:0000256" key="7">
    <source>
        <dbReference type="ARBA" id="ARBA00022777"/>
    </source>
</evidence>
<evidence type="ECO:0000256" key="6">
    <source>
        <dbReference type="ARBA" id="ARBA00022741"/>
    </source>
</evidence>
<gene>
    <name evidence="13" type="ORF">SAMN04487996_12367</name>
</gene>
<evidence type="ECO:0000256" key="4">
    <source>
        <dbReference type="ARBA" id="ARBA00022553"/>
    </source>
</evidence>
<dbReference type="CDD" id="cd06225">
    <property type="entry name" value="HAMP"/>
    <property type="match status" value="1"/>
</dbReference>
<evidence type="ECO:0000256" key="10">
    <source>
        <dbReference type="SAM" id="Phobius"/>
    </source>
</evidence>
<dbReference type="InterPro" id="IPR003661">
    <property type="entry name" value="HisK_dim/P_dom"/>
</dbReference>
<dbReference type="Pfam" id="PF00512">
    <property type="entry name" value="HisKA"/>
    <property type="match status" value="1"/>
</dbReference>
<evidence type="ECO:0000259" key="12">
    <source>
        <dbReference type="PROSITE" id="PS50885"/>
    </source>
</evidence>
<dbReference type="InterPro" id="IPR003660">
    <property type="entry name" value="HAMP_dom"/>
</dbReference>
<keyword evidence="14" id="KW-1185">Reference proteome</keyword>
<dbReference type="CDD" id="cd00082">
    <property type="entry name" value="HisKA"/>
    <property type="match status" value="1"/>
</dbReference>
<keyword evidence="4" id="KW-0597">Phosphoprotein</keyword>
<dbReference type="InterPro" id="IPR004358">
    <property type="entry name" value="Sig_transdc_His_kin-like_C"/>
</dbReference>
<dbReference type="RefSeq" id="WP_090156859.1">
    <property type="nucleotide sequence ID" value="NZ_FNAN01000023.1"/>
</dbReference>
<dbReference type="InterPro" id="IPR036890">
    <property type="entry name" value="HATPase_C_sf"/>
</dbReference>
<keyword evidence="8" id="KW-0067">ATP-binding</keyword>
<dbReference type="STRING" id="659014.SAMN04487996_12367"/>
<keyword evidence="10" id="KW-1133">Transmembrane helix</keyword>
<dbReference type="InterPro" id="IPR005467">
    <property type="entry name" value="His_kinase_dom"/>
</dbReference>
<keyword evidence="10" id="KW-0812">Transmembrane</keyword>
<dbReference type="AlphaFoldDB" id="A0A1G7X6V6"/>
<dbReference type="SMART" id="SM00304">
    <property type="entry name" value="HAMP"/>
    <property type="match status" value="1"/>
</dbReference>
<dbReference type="PROSITE" id="PS50885">
    <property type="entry name" value="HAMP"/>
    <property type="match status" value="1"/>
</dbReference>
<dbReference type="PROSITE" id="PS50109">
    <property type="entry name" value="HIS_KIN"/>
    <property type="match status" value="1"/>
</dbReference>
<dbReference type="FunFam" id="1.10.287.130:FF:000001">
    <property type="entry name" value="Two-component sensor histidine kinase"/>
    <property type="match status" value="1"/>
</dbReference>
<evidence type="ECO:0000259" key="11">
    <source>
        <dbReference type="PROSITE" id="PS50109"/>
    </source>
</evidence>
<dbReference type="Pfam" id="PF02518">
    <property type="entry name" value="HATPase_c"/>
    <property type="match status" value="1"/>
</dbReference>
<evidence type="ECO:0000256" key="8">
    <source>
        <dbReference type="ARBA" id="ARBA00022840"/>
    </source>
</evidence>
<keyword evidence="10" id="KW-0472">Membrane</keyword>
<organism evidence="13 14">
    <name type="scientific">Dyadobacter soli</name>
    <dbReference type="NCBI Taxonomy" id="659014"/>
    <lineage>
        <taxon>Bacteria</taxon>
        <taxon>Pseudomonadati</taxon>
        <taxon>Bacteroidota</taxon>
        <taxon>Cytophagia</taxon>
        <taxon>Cytophagales</taxon>
        <taxon>Spirosomataceae</taxon>
        <taxon>Dyadobacter</taxon>
    </lineage>
</organism>
<keyword evidence="7 13" id="KW-0418">Kinase</keyword>
<dbReference type="SUPFAM" id="SSF55874">
    <property type="entry name" value="ATPase domain of HSP90 chaperone/DNA topoisomerase II/histidine kinase"/>
    <property type="match status" value="1"/>
</dbReference>
<dbReference type="EMBL" id="FNAN01000023">
    <property type="protein sequence ID" value="SDG79887.1"/>
    <property type="molecule type" value="Genomic_DNA"/>
</dbReference>
<evidence type="ECO:0000313" key="14">
    <source>
        <dbReference type="Proteomes" id="UP000198748"/>
    </source>
</evidence>
<dbReference type="SUPFAM" id="SSF158472">
    <property type="entry name" value="HAMP domain-like"/>
    <property type="match status" value="1"/>
</dbReference>
<evidence type="ECO:0000256" key="1">
    <source>
        <dbReference type="ARBA" id="ARBA00000085"/>
    </source>
</evidence>
<keyword evidence="5" id="KW-0808">Transferase</keyword>
<dbReference type="GO" id="GO:0030295">
    <property type="term" value="F:protein kinase activator activity"/>
    <property type="evidence" value="ECO:0007669"/>
    <property type="project" value="TreeGrafter"/>
</dbReference>
<dbReference type="SMART" id="SM00387">
    <property type="entry name" value="HATPase_c"/>
    <property type="match status" value="1"/>
</dbReference>
<dbReference type="PRINTS" id="PR00344">
    <property type="entry name" value="BCTRLSENSOR"/>
</dbReference>
<dbReference type="GO" id="GO:0000156">
    <property type="term" value="F:phosphorelay response regulator activity"/>
    <property type="evidence" value="ECO:0007669"/>
    <property type="project" value="TreeGrafter"/>
</dbReference>
<evidence type="ECO:0000256" key="9">
    <source>
        <dbReference type="ARBA" id="ARBA00023012"/>
    </source>
</evidence>
<comment type="catalytic activity">
    <reaction evidence="1">
        <text>ATP + protein L-histidine = ADP + protein N-phospho-L-histidine.</text>
        <dbReference type="EC" id="2.7.13.3"/>
    </reaction>
</comment>
<evidence type="ECO:0000256" key="2">
    <source>
        <dbReference type="ARBA" id="ARBA00004370"/>
    </source>
</evidence>
<evidence type="ECO:0000256" key="3">
    <source>
        <dbReference type="ARBA" id="ARBA00012438"/>
    </source>
</evidence>
<dbReference type="PANTHER" id="PTHR42878:SF7">
    <property type="entry name" value="SENSOR HISTIDINE KINASE GLRK"/>
    <property type="match status" value="1"/>
</dbReference>
<evidence type="ECO:0000313" key="13">
    <source>
        <dbReference type="EMBL" id="SDG79887.1"/>
    </source>
</evidence>
<dbReference type="InterPro" id="IPR003594">
    <property type="entry name" value="HATPase_dom"/>
</dbReference>
<comment type="subcellular location">
    <subcellularLocation>
        <location evidence="2">Membrane</location>
    </subcellularLocation>
</comment>
<feature type="transmembrane region" description="Helical" evidence="10">
    <location>
        <begin position="6"/>
        <end position="30"/>
    </location>
</feature>
<dbReference type="OrthoDB" id="594725at2"/>
<dbReference type="PANTHER" id="PTHR42878">
    <property type="entry name" value="TWO-COMPONENT HISTIDINE KINASE"/>
    <property type="match status" value="1"/>
</dbReference>
<dbReference type="InterPro" id="IPR036097">
    <property type="entry name" value="HisK_dim/P_sf"/>
</dbReference>
<dbReference type="SMART" id="SM00388">
    <property type="entry name" value="HisKA"/>
    <property type="match status" value="1"/>
</dbReference>
<dbReference type="Pfam" id="PF00672">
    <property type="entry name" value="HAMP"/>
    <property type="match status" value="1"/>
</dbReference>
<dbReference type="Proteomes" id="UP000198748">
    <property type="component" value="Unassembled WGS sequence"/>
</dbReference>
<dbReference type="GO" id="GO:0000155">
    <property type="term" value="F:phosphorelay sensor kinase activity"/>
    <property type="evidence" value="ECO:0007669"/>
    <property type="project" value="InterPro"/>
</dbReference>
<proteinExistence type="predicted"/>
<dbReference type="SUPFAM" id="SSF47384">
    <property type="entry name" value="Homodimeric domain of signal transducing histidine kinase"/>
    <property type="match status" value="1"/>
</dbReference>
<keyword evidence="6" id="KW-0547">Nucleotide-binding</keyword>
<accession>A0A1G7X6V6</accession>
<protein>
    <recommendedName>
        <fullName evidence="3">histidine kinase</fullName>
        <ecNumber evidence="3">2.7.13.3</ecNumber>
    </recommendedName>
</protein>
<dbReference type="Gene3D" id="1.10.287.130">
    <property type="match status" value="1"/>
</dbReference>
<dbReference type="EC" id="2.7.13.3" evidence="3"/>
<feature type="domain" description="HAMP" evidence="12">
    <location>
        <begin position="179"/>
        <end position="232"/>
    </location>
</feature>
<evidence type="ECO:0000256" key="5">
    <source>
        <dbReference type="ARBA" id="ARBA00022679"/>
    </source>
</evidence>
<feature type="domain" description="Histidine kinase" evidence="11">
    <location>
        <begin position="240"/>
        <end position="456"/>
    </location>
</feature>
<sequence>MNIKTRLTLLFTMLVGSIMALFCLAIYFFYDQYRERQFYSFLNERGQTIAQLVEASQGISKADIEKIEKENKTILLDEEITIYDGSDSIIFVSGKEYFRLSKPMLTEARAGKEVHTKHQKKEVIIIRHILQDHRKPWVVAVIANDYLGMNQLNRLREILLIGWLLSMILVGVAGWQFSNDAIKPVADIIDQVNNISAGNLHEKVRVGREKDELALLAETFNQMLTRLEIAFVAQKNFVSHASHELRTPLALIMSEAELSLMKERSPADYQDALKGIWSEAKEMNELVSRLLELARTEENAFRVTFSKIRVDEVLWQAKGSVQQKNAGYQVHIHYDKIPEDEEQLKRFGDESLLRTAFLNLMDNACKYSPDKTCNVFLEIKNRLIVIYFRDMGLGIAKEELPYIFDTFYRSQSTISKAGYGIGLALTKRIINMQGATIEVESTLGTGTTFILKFPPF</sequence>
<dbReference type="Gene3D" id="6.10.340.10">
    <property type="match status" value="1"/>
</dbReference>
<name>A0A1G7X6V6_9BACT</name>
<dbReference type="GO" id="GO:0007234">
    <property type="term" value="P:osmosensory signaling via phosphorelay pathway"/>
    <property type="evidence" value="ECO:0007669"/>
    <property type="project" value="TreeGrafter"/>
</dbReference>
<dbReference type="Gene3D" id="3.30.565.10">
    <property type="entry name" value="Histidine kinase-like ATPase, C-terminal domain"/>
    <property type="match status" value="1"/>
</dbReference>
<keyword evidence="9" id="KW-0902">Two-component regulatory system</keyword>
<reference evidence="14" key="1">
    <citation type="submission" date="2016-10" db="EMBL/GenBank/DDBJ databases">
        <authorList>
            <person name="Varghese N."/>
            <person name="Submissions S."/>
        </authorList>
    </citation>
    <scope>NUCLEOTIDE SEQUENCE [LARGE SCALE GENOMIC DNA]</scope>
    <source>
        <strain evidence="14">DSM 25329</strain>
    </source>
</reference>
<dbReference type="GO" id="GO:0016020">
    <property type="term" value="C:membrane"/>
    <property type="evidence" value="ECO:0007669"/>
    <property type="project" value="UniProtKB-SubCell"/>
</dbReference>
<dbReference type="InterPro" id="IPR050351">
    <property type="entry name" value="BphY/WalK/GraS-like"/>
</dbReference>